<reference evidence="1 2" key="1">
    <citation type="submission" date="2024-05" db="EMBL/GenBank/DDBJ databases">
        <title>Genome sequencing and assembly of Indian major carp, Cirrhinus mrigala (Hamilton, 1822).</title>
        <authorList>
            <person name="Mohindra V."/>
            <person name="Chowdhury L.M."/>
            <person name="Lal K."/>
            <person name="Jena J.K."/>
        </authorList>
    </citation>
    <scope>NUCLEOTIDE SEQUENCE [LARGE SCALE GENOMIC DNA]</scope>
    <source>
        <strain evidence="1">CM1030</strain>
        <tissue evidence="1">Blood</tissue>
    </source>
</reference>
<feature type="non-terminal residue" evidence="1">
    <location>
        <position position="65"/>
    </location>
</feature>
<dbReference type="Proteomes" id="UP001529510">
    <property type="component" value="Unassembled WGS sequence"/>
</dbReference>
<keyword evidence="2" id="KW-1185">Reference proteome</keyword>
<proteinExistence type="predicted"/>
<dbReference type="AlphaFoldDB" id="A0ABD0RN43"/>
<evidence type="ECO:0000313" key="1">
    <source>
        <dbReference type="EMBL" id="KAL0199886.1"/>
    </source>
</evidence>
<organism evidence="1 2">
    <name type="scientific">Cirrhinus mrigala</name>
    <name type="common">Mrigala</name>
    <dbReference type="NCBI Taxonomy" id="683832"/>
    <lineage>
        <taxon>Eukaryota</taxon>
        <taxon>Metazoa</taxon>
        <taxon>Chordata</taxon>
        <taxon>Craniata</taxon>
        <taxon>Vertebrata</taxon>
        <taxon>Euteleostomi</taxon>
        <taxon>Actinopterygii</taxon>
        <taxon>Neopterygii</taxon>
        <taxon>Teleostei</taxon>
        <taxon>Ostariophysi</taxon>
        <taxon>Cypriniformes</taxon>
        <taxon>Cyprinidae</taxon>
        <taxon>Labeoninae</taxon>
        <taxon>Labeonini</taxon>
        <taxon>Cirrhinus</taxon>
    </lineage>
</organism>
<dbReference type="EMBL" id="JAMKFB020000002">
    <property type="protein sequence ID" value="KAL0199886.1"/>
    <property type="molecule type" value="Genomic_DNA"/>
</dbReference>
<protein>
    <submittedName>
        <fullName evidence="1">Uncharacterized protein</fullName>
    </submittedName>
</protein>
<sequence length="65" mass="7099">TSLMSLPLDPPKPLLDHCSRNNLSPEYQTAQPVSDLNIPFKPLAPQSESDLALAIQPLTLQAHPQ</sequence>
<evidence type="ECO:0000313" key="2">
    <source>
        <dbReference type="Proteomes" id="UP001529510"/>
    </source>
</evidence>
<comment type="caution">
    <text evidence="1">The sequence shown here is derived from an EMBL/GenBank/DDBJ whole genome shotgun (WGS) entry which is preliminary data.</text>
</comment>
<name>A0ABD0RN43_CIRMR</name>
<feature type="non-terminal residue" evidence="1">
    <location>
        <position position="1"/>
    </location>
</feature>
<accession>A0ABD0RN43</accession>
<gene>
    <name evidence="1" type="ORF">M9458_003073</name>
</gene>